<feature type="non-terminal residue" evidence="2">
    <location>
        <position position="249"/>
    </location>
</feature>
<protein>
    <submittedName>
        <fullName evidence="2">72 kDa inositol polyphosphate 5phosphataselike</fullName>
    </submittedName>
</protein>
<name>A0A7T8KM97_CALRO</name>
<feature type="domain" description="Inositol polyphosphate-related phosphatase" evidence="1">
    <location>
        <begin position="3"/>
        <end position="221"/>
    </location>
</feature>
<dbReference type="Proteomes" id="UP000595437">
    <property type="component" value="Chromosome 2"/>
</dbReference>
<reference evidence="3" key="1">
    <citation type="submission" date="2021-01" db="EMBL/GenBank/DDBJ databases">
        <title>Caligus Genome Assembly.</title>
        <authorList>
            <person name="Gallardo-Escarate C."/>
        </authorList>
    </citation>
    <scope>NUCLEOTIDE SEQUENCE [LARGE SCALE GENOMIC DNA]</scope>
</reference>
<dbReference type="Gene3D" id="3.60.10.10">
    <property type="entry name" value="Endonuclease/exonuclease/phosphatase"/>
    <property type="match status" value="1"/>
</dbReference>
<keyword evidence="3" id="KW-1185">Reference proteome</keyword>
<dbReference type="GO" id="GO:0046856">
    <property type="term" value="P:phosphatidylinositol dephosphorylation"/>
    <property type="evidence" value="ECO:0007669"/>
    <property type="project" value="InterPro"/>
</dbReference>
<dbReference type="SMART" id="SM00128">
    <property type="entry name" value="IPPc"/>
    <property type="match status" value="1"/>
</dbReference>
<evidence type="ECO:0000313" key="3">
    <source>
        <dbReference type="Proteomes" id="UP000595437"/>
    </source>
</evidence>
<dbReference type="AlphaFoldDB" id="A0A7T8KM97"/>
<gene>
    <name evidence="2" type="ORF">FKW44_003882</name>
</gene>
<proteinExistence type="predicted"/>
<dbReference type="SUPFAM" id="SSF56219">
    <property type="entry name" value="DNase I-like"/>
    <property type="match status" value="1"/>
</dbReference>
<dbReference type="GO" id="GO:0016791">
    <property type="term" value="F:phosphatase activity"/>
    <property type="evidence" value="ECO:0007669"/>
    <property type="project" value="InterPro"/>
</dbReference>
<sequence length="249" mass="28464">DPPPYYIHSTRSHLVLLPAGRGLLQYAPGLAVQDQGCRGCGPHYLRDLLPFHQLSFHGSRGNVKDRVNDIKRLNAMLNVPKFLPIRKRGSNLTDNFDVVFWCGDLNFRLEEPRETVIQKLKDGEPVLSTDQLNHLRLESRAIFRGFEESPISFFPTYKYDLGTNDFDSSSKQRTPAYTDRILYKATNTSILPLFYDSVQDVCTSDHKPVWGMWKVKLRPGKDSIPLAGGLFNREVYLEGLKRRSEALQP</sequence>
<evidence type="ECO:0000259" key="1">
    <source>
        <dbReference type="SMART" id="SM00128"/>
    </source>
</evidence>
<dbReference type="InterPro" id="IPR000300">
    <property type="entry name" value="IPPc"/>
</dbReference>
<dbReference type="InterPro" id="IPR036691">
    <property type="entry name" value="Endo/exonu/phosph_ase_sf"/>
</dbReference>
<feature type="non-terminal residue" evidence="2">
    <location>
        <position position="1"/>
    </location>
</feature>
<dbReference type="PANTHER" id="PTHR47039">
    <property type="entry name" value="INOSITOL POLYPHOSPHATE 5-PHOSPHATASE E"/>
    <property type="match status" value="1"/>
</dbReference>
<evidence type="ECO:0000313" key="2">
    <source>
        <dbReference type="EMBL" id="QQP58527.1"/>
    </source>
</evidence>
<dbReference type="InterPro" id="IPR053321">
    <property type="entry name" value="IPP-5-Phosphatase_Type_IV"/>
</dbReference>
<dbReference type="PANTHER" id="PTHR47039:SF1">
    <property type="entry name" value="INOSITOL POLYPHOSPHATE 5-PHOSPHATASE E"/>
    <property type="match status" value="1"/>
</dbReference>
<accession>A0A7T8KM97</accession>
<organism evidence="2 3">
    <name type="scientific">Caligus rogercresseyi</name>
    <name type="common">Sea louse</name>
    <dbReference type="NCBI Taxonomy" id="217165"/>
    <lineage>
        <taxon>Eukaryota</taxon>
        <taxon>Metazoa</taxon>
        <taxon>Ecdysozoa</taxon>
        <taxon>Arthropoda</taxon>
        <taxon>Crustacea</taxon>
        <taxon>Multicrustacea</taxon>
        <taxon>Hexanauplia</taxon>
        <taxon>Copepoda</taxon>
        <taxon>Siphonostomatoida</taxon>
        <taxon>Caligidae</taxon>
        <taxon>Caligus</taxon>
    </lineage>
</organism>
<dbReference type="OrthoDB" id="2248459at2759"/>
<dbReference type="EMBL" id="CP045891">
    <property type="protein sequence ID" value="QQP58527.1"/>
    <property type="molecule type" value="Genomic_DNA"/>
</dbReference>
<dbReference type="Pfam" id="PF22669">
    <property type="entry name" value="Exo_endo_phos2"/>
    <property type="match status" value="1"/>
</dbReference>